<name>A0A4Y2ELY4_ARAVE</name>
<protein>
    <submittedName>
        <fullName evidence="1">Uncharacterized protein</fullName>
    </submittedName>
</protein>
<comment type="caution">
    <text evidence="1">The sequence shown here is derived from an EMBL/GenBank/DDBJ whole genome shotgun (WGS) entry which is preliminary data.</text>
</comment>
<dbReference type="AlphaFoldDB" id="A0A4Y2ELY4"/>
<organism evidence="1 2">
    <name type="scientific">Araneus ventricosus</name>
    <name type="common">Orbweaver spider</name>
    <name type="synonym">Epeira ventricosa</name>
    <dbReference type="NCBI Taxonomy" id="182803"/>
    <lineage>
        <taxon>Eukaryota</taxon>
        <taxon>Metazoa</taxon>
        <taxon>Ecdysozoa</taxon>
        <taxon>Arthropoda</taxon>
        <taxon>Chelicerata</taxon>
        <taxon>Arachnida</taxon>
        <taxon>Araneae</taxon>
        <taxon>Araneomorphae</taxon>
        <taxon>Entelegynae</taxon>
        <taxon>Araneoidea</taxon>
        <taxon>Araneidae</taxon>
        <taxon>Araneus</taxon>
    </lineage>
</organism>
<reference evidence="1 2" key="1">
    <citation type="journal article" date="2019" name="Sci. Rep.">
        <title>Orb-weaving spider Araneus ventricosus genome elucidates the spidroin gene catalogue.</title>
        <authorList>
            <person name="Kono N."/>
            <person name="Nakamura H."/>
            <person name="Ohtoshi R."/>
            <person name="Moran D.A.P."/>
            <person name="Shinohara A."/>
            <person name="Yoshida Y."/>
            <person name="Fujiwara M."/>
            <person name="Mori M."/>
            <person name="Tomita M."/>
            <person name="Arakawa K."/>
        </authorList>
    </citation>
    <scope>NUCLEOTIDE SEQUENCE [LARGE SCALE GENOMIC DNA]</scope>
</reference>
<evidence type="ECO:0000313" key="1">
    <source>
        <dbReference type="EMBL" id="GBM29871.1"/>
    </source>
</evidence>
<proteinExistence type="predicted"/>
<sequence length="99" mass="11330">AALIEKNKMGKFTGIKPINTVQTRSKTREVEKEMAEKESDSQEIIVEKKGINKIENAFQLESHTEVIKISDLSNKSEELALLEINREEFKRAQQDSPEL</sequence>
<feature type="non-terminal residue" evidence="1">
    <location>
        <position position="1"/>
    </location>
</feature>
<accession>A0A4Y2ELY4</accession>
<keyword evidence="2" id="KW-1185">Reference proteome</keyword>
<evidence type="ECO:0000313" key="2">
    <source>
        <dbReference type="Proteomes" id="UP000499080"/>
    </source>
</evidence>
<dbReference type="EMBL" id="BGPR01170742">
    <property type="protein sequence ID" value="GBM29871.1"/>
    <property type="molecule type" value="Genomic_DNA"/>
</dbReference>
<gene>
    <name evidence="1" type="ORF">AVEN_95663_1</name>
</gene>
<dbReference type="Proteomes" id="UP000499080">
    <property type="component" value="Unassembled WGS sequence"/>
</dbReference>